<dbReference type="SUPFAM" id="SSF102114">
    <property type="entry name" value="Radical SAM enzymes"/>
    <property type="match status" value="1"/>
</dbReference>
<keyword evidence="6" id="KW-0411">Iron-sulfur</keyword>
<dbReference type="SMART" id="SM00729">
    <property type="entry name" value="Elp3"/>
    <property type="match status" value="1"/>
</dbReference>
<organism evidence="8 9">
    <name type="scientific">Prevotella micans F0438</name>
    <dbReference type="NCBI Taxonomy" id="883158"/>
    <lineage>
        <taxon>Bacteria</taxon>
        <taxon>Pseudomonadati</taxon>
        <taxon>Bacteroidota</taxon>
        <taxon>Bacteroidia</taxon>
        <taxon>Bacteroidales</taxon>
        <taxon>Prevotellaceae</taxon>
        <taxon>Prevotella</taxon>
    </lineage>
</organism>
<dbReference type="CDD" id="cd01335">
    <property type="entry name" value="Radical_SAM"/>
    <property type="match status" value="1"/>
</dbReference>
<dbReference type="InterPro" id="IPR006638">
    <property type="entry name" value="Elp3/MiaA/NifB-like_rSAM"/>
</dbReference>
<evidence type="ECO:0000256" key="5">
    <source>
        <dbReference type="ARBA" id="ARBA00023004"/>
    </source>
</evidence>
<dbReference type="SFLD" id="SFLDS00029">
    <property type="entry name" value="Radical_SAM"/>
    <property type="match status" value="1"/>
</dbReference>
<proteinExistence type="predicted"/>
<dbReference type="SFLD" id="SFLDG01091">
    <property type="entry name" value="uncharacterized_CHP01210-like"/>
    <property type="match status" value="1"/>
</dbReference>
<dbReference type="SFLD" id="SFLDG01086">
    <property type="entry name" value="elongater_protein-like"/>
    <property type="match status" value="1"/>
</dbReference>
<dbReference type="HOGENOM" id="CLU_060920_0_0_10"/>
<reference evidence="8 9" key="1">
    <citation type="submission" date="2011-12" db="EMBL/GenBank/DDBJ databases">
        <title>The Genome Sequence of Prevotella micans F0438.</title>
        <authorList>
            <consortium name="The Broad Institute Genome Sequencing Platform"/>
            <person name="Earl A."/>
            <person name="Ward D."/>
            <person name="Feldgarden M."/>
            <person name="Gevers D."/>
            <person name="Izard J."/>
            <person name="Baranova O.V."/>
            <person name="Blanton J.M."/>
            <person name="Wade W.G."/>
            <person name="Dewhirst F.E."/>
            <person name="Young S.K."/>
            <person name="Zeng Q."/>
            <person name="Gargeya S."/>
            <person name="Fitzgerald M."/>
            <person name="Haas B."/>
            <person name="Abouelleil A."/>
            <person name="Alvarado L."/>
            <person name="Arachchi H.M."/>
            <person name="Berlin A."/>
            <person name="Chapman S.B."/>
            <person name="Gearin G."/>
            <person name="Goldberg J."/>
            <person name="Griggs A."/>
            <person name="Gujja S."/>
            <person name="Hansen M."/>
            <person name="Heiman D."/>
            <person name="Howarth C."/>
            <person name="Larimer J."/>
            <person name="Lui A."/>
            <person name="MacDonald P.J.P."/>
            <person name="McCowen C."/>
            <person name="Montmayeur A."/>
            <person name="Murphy C."/>
            <person name="Neiman D."/>
            <person name="Pearson M."/>
            <person name="Priest M."/>
            <person name="Roberts A."/>
            <person name="Saif S."/>
            <person name="Shea T."/>
            <person name="Sisk P."/>
            <person name="Stolte C."/>
            <person name="Sykes S."/>
            <person name="Wortman J."/>
            <person name="Nusbaum C."/>
            <person name="Birren B."/>
        </authorList>
    </citation>
    <scope>NUCLEOTIDE SEQUENCE [LARGE SCALE GENOMIC DNA]</scope>
    <source>
        <strain evidence="8 9">F0438</strain>
    </source>
</reference>
<dbReference type="GO" id="GO:0003824">
    <property type="term" value="F:catalytic activity"/>
    <property type="evidence" value="ECO:0007669"/>
    <property type="project" value="InterPro"/>
</dbReference>
<evidence type="ECO:0000256" key="2">
    <source>
        <dbReference type="ARBA" id="ARBA00022485"/>
    </source>
</evidence>
<dbReference type="AlphaFoldDB" id="H1Q2D2"/>
<dbReference type="PANTHER" id="PTHR11135">
    <property type="entry name" value="HISTONE ACETYLTRANSFERASE-RELATED"/>
    <property type="match status" value="1"/>
</dbReference>
<dbReference type="InterPro" id="IPR032432">
    <property type="entry name" value="Radical_SAM_C"/>
</dbReference>
<evidence type="ECO:0000256" key="1">
    <source>
        <dbReference type="ARBA" id="ARBA00001966"/>
    </source>
</evidence>
<comment type="caution">
    <text evidence="8">The sequence shown here is derived from an EMBL/GenBank/DDBJ whole genome shotgun (WGS) entry which is preliminary data.</text>
</comment>
<dbReference type="InterPro" id="IPR005911">
    <property type="entry name" value="YhcC-like"/>
</dbReference>
<accession>H1Q2D2</accession>
<keyword evidence="9" id="KW-1185">Reference proteome</keyword>
<keyword evidence="3" id="KW-0949">S-adenosyl-L-methionine</keyword>
<gene>
    <name evidence="8" type="ORF">HMPREF9140_01070</name>
</gene>
<keyword evidence="4" id="KW-0479">Metal-binding</keyword>
<dbReference type="InterPro" id="IPR058240">
    <property type="entry name" value="rSAM_sf"/>
</dbReference>
<dbReference type="EMBL" id="AGWK01000029">
    <property type="protein sequence ID" value="EHO71202.1"/>
    <property type="molecule type" value="Genomic_DNA"/>
</dbReference>
<dbReference type="PATRIC" id="fig|883158.3.peg.1080"/>
<comment type="cofactor">
    <cofactor evidence="1">
        <name>[4Fe-4S] cluster</name>
        <dbReference type="ChEBI" id="CHEBI:49883"/>
    </cofactor>
</comment>
<dbReference type="PANTHER" id="PTHR11135:SF1">
    <property type="entry name" value="PROTEIN YHCC"/>
    <property type="match status" value="1"/>
</dbReference>
<evidence type="ECO:0000259" key="7">
    <source>
        <dbReference type="SMART" id="SM00729"/>
    </source>
</evidence>
<dbReference type="GO" id="GO:0046872">
    <property type="term" value="F:metal ion binding"/>
    <property type="evidence" value="ECO:0007669"/>
    <property type="project" value="UniProtKB-KW"/>
</dbReference>
<evidence type="ECO:0000256" key="3">
    <source>
        <dbReference type="ARBA" id="ARBA00022691"/>
    </source>
</evidence>
<dbReference type="NCBIfam" id="TIGR01212">
    <property type="entry name" value="TIGR01212 family radical SAM protein"/>
    <property type="match status" value="1"/>
</dbReference>
<dbReference type="InterPro" id="IPR007197">
    <property type="entry name" value="rSAM"/>
</dbReference>
<dbReference type="Gene3D" id="3.80.30.20">
    <property type="entry name" value="tm_1862 like domain"/>
    <property type="match status" value="1"/>
</dbReference>
<dbReference type="Pfam" id="PF16199">
    <property type="entry name" value="Radical_SAM_C"/>
    <property type="match status" value="1"/>
</dbReference>
<evidence type="ECO:0000313" key="8">
    <source>
        <dbReference type="EMBL" id="EHO71202.1"/>
    </source>
</evidence>
<dbReference type="GO" id="GO:0051539">
    <property type="term" value="F:4 iron, 4 sulfur cluster binding"/>
    <property type="evidence" value="ECO:0007669"/>
    <property type="project" value="UniProtKB-KW"/>
</dbReference>
<evidence type="ECO:0000256" key="4">
    <source>
        <dbReference type="ARBA" id="ARBA00022723"/>
    </source>
</evidence>
<dbReference type="Proteomes" id="UP000016023">
    <property type="component" value="Unassembled WGS sequence"/>
</dbReference>
<dbReference type="Pfam" id="PF04055">
    <property type="entry name" value="Radical_SAM"/>
    <property type="match status" value="1"/>
</dbReference>
<feature type="domain" description="Elp3/MiaA/NifB-like radical SAM core" evidence="7">
    <location>
        <begin position="21"/>
        <end position="248"/>
    </location>
</feature>
<evidence type="ECO:0000256" key="6">
    <source>
        <dbReference type="ARBA" id="ARBA00023014"/>
    </source>
</evidence>
<evidence type="ECO:0000313" key="9">
    <source>
        <dbReference type="Proteomes" id="UP000016023"/>
    </source>
</evidence>
<keyword evidence="5" id="KW-0408">Iron</keyword>
<keyword evidence="2" id="KW-0004">4Fe-4S</keyword>
<dbReference type="RefSeq" id="WP_006952336.1">
    <property type="nucleotide sequence ID" value="NZ_JH594522.1"/>
</dbReference>
<dbReference type="InterPro" id="IPR039661">
    <property type="entry name" value="ELP3"/>
</dbReference>
<protein>
    <submittedName>
        <fullName evidence="8">TIGR01212 family radical SAM protein</fullName>
    </submittedName>
</protein>
<sequence length="295" mass="33979">MKQQYNDFGNWIRKQFSFRVQKIAIDAGFTCPNRDGRIGTGGCIFCDNRTFNPSYCIRNKTIAQQLEDGKQFFARKYPEMKFLAYFQAYTNTYASVEKLRNMYEEALKIDEVVGLVIGTRPDCVDSSLLDYLEELNRKTFLIVEYGIESCNDKTLRFINRGHDFACSKRAIEATAERGIKVGGHIILGLPGEDAEESLRQAPIISSLPLTILKLHQLQIIKGTPLARLYTEHPFPLYTAQEYIRLVANYIDALRDDIVLERFVSQSPDDLLIAPKWGLKNYEFTNILNDYLRKRT</sequence>
<name>H1Q2D2_9BACT</name>
<dbReference type="eggNOG" id="COG1242">
    <property type="taxonomic scope" value="Bacteria"/>
</dbReference>
<dbReference type="InterPro" id="IPR023404">
    <property type="entry name" value="rSAM_horseshoe"/>
</dbReference>